<reference evidence="2" key="1">
    <citation type="submission" date="2023-06" db="EMBL/GenBank/DDBJ databases">
        <authorList>
            <consortium name="Lawrence Berkeley National Laboratory"/>
            <person name="Ahrendt S."/>
            <person name="Sahu N."/>
            <person name="Indic B."/>
            <person name="Wong-Bajracharya J."/>
            <person name="Merenyi Z."/>
            <person name="Ke H.-M."/>
            <person name="Monk M."/>
            <person name="Kocsube S."/>
            <person name="Drula E."/>
            <person name="Lipzen A."/>
            <person name="Balint B."/>
            <person name="Henrissat B."/>
            <person name="Andreopoulos B."/>
            <person name="Martin F.M."/>
            <person name="Harder C.B."/>
            <person name="Rigling D."/>
            <person name="Ford K.L."/>
            <person name="Foster G.D."/>
            <person name="Pangilinan J."/>
            <person name="Papanicolaou A."/>
            <person name="Barry K."/>
            <person name="LaButti K."/>
            <person name="Viragh M."/>
            <person name="Koriabine M."/>
            <person name="Yan M."/>
            <person name="Riley R."/>
            <person name="Champramary S."/>
            <person name="Plett K.L."/>
            <person name="Tsai I.J."/>
            <person name="Slot J."/>
            <person name="Sipos G."/>
            <person name="Plett J."/>
            <person name="Nagy L.G."/>
            <person name="Grigoriev I.V."/>
        </authorList>
    </citation>
    <scope>NUCLEOTIDE SEQUENCE</scope>
    <source>
        <strain evidence="2">ICMP 16352</strain>
    </source>
</reference>
<evidence type="ECO:0000313" key="2">
    <source>
        <dbReference type="EMBL" id="KAK0474272.1"/>
    </source>
</evidence>
<accession>A0AA39NYJ9</accession>
<protein>
    <submittedName>
        <fullName evidence="2">Uncharacterized protein</fullName>
    </submittedName>
</protein>
<gene>
    <name evidence="2" type="ORF">IW261DRAFT_1499927</name>
</gene>
<organism evidence="2 3">
    <name type="scientific">Armillaria novae-zelandiae</name>
    <dbReference type="NCBI Taxonomy" id="153914"/>
    <lineage>
        <taxon>Eukaryota</taxon>
        <taxon>Fungi</taxon>
        <taxon>Dikarya</taxon>
        <taxon>Basidiomycota</taxon>
        <taxon>Agaricomycotina</taxon>
        <taxon>Agaricomycetes</taxon>
        <taxon>Agaricomycetidae</taxon>
        <taxon>Agaricales</taxon>
        <taxon>Marasmiineae</taxon>
        <taxon>Physalacriaceae</taxon>
        <taxon>Armillaria</taxon>
    </lineage>
</organism>
<dbReference type="AlphaFoldDB" id="A0AA39NYJ9"/>
<comment type="caution">
    <text evidence="2">The sequence shown here is derived from an EMBL/GenBank/DDBJ whole genome shotgun (WGS) entry which is preliminary data.</text>
</comment>
<proteinExistence type="predicted"/>
<evidence type="ECO:0000256" key="1">
    <source>
        <dbReference type="SAM" id="SignalP"/>
    </source>
</evidence>
<dbReference type="EMBL" id="JAUEPR010000028">
    <property type="protein sequence ID" value="KAK0474272.1"/>
    <property type="molecule type" value="Genomic_DNA"/>
</dbReference>
<keyword evidence="3" id="KW-1185">Reference proteome</keyword>
<evidence type="ECO:0000313" key="3">
    <source>
        <dbReference type="Proteomes" id="UP001175227"/>
    </source>
</evidence>
<dbReference type="Proteomes" id="UP001175227">
    <property type="component" value="Unassembled WGS sequence"/>
</dbReference>
<feature type="chain" id="PRO_5041363862" evidence="1">
    <location>
        <begin position="24"/>
        <end position="122"/>
    </location>
</feature>
<sequence>MGPGLVISKVGLLPLSLLNRAEGTIATPFPSLSPTLPRLHCWKSYLGWMDMPVSLMDQTSRRQRRRELEAAGIGEAASHAWCDWTTRGGVHDCLRIVMVNPDGLTGDIFMYVSFGSASRPAR</sequence>
<name>A0AA39NYJ9_9AGAR</name>
<feature type="signal peptide" evidence="1">
    <location>
        <begin position="1"/>
        <end position="23"/>
    </location>
</feature>
<keyword evidence="1" id="KW-0732">Signal</keyword>